<evidence type="ECO:0000313" key="1">
    <source>
        <dbReference type="EMBL" id="JAH12294.1"/>
    </source>
</evidence>
<sequence length="54" mass="6106">MQVQSLYVEREAAEDRFAKAVGGQIQVYYAGRPVAIPKCIRVKQRVEADVQVLQ</sequence>
<proteinExistence type="predicted"/>
<dbReference type="AlphaFoldDB" id="A0A0E9Q6E4"/>
<reference evidence="1" key="2">
    <citation type="journal article" date="2015" name="Fish Shellfish Immunol.">
        <title>Early steps in the European eel (Anguilla anguilla)-Vibrio vulnificus interaction in the gills: Role of the RtxA13 toxin.</title>
        <authorList>
            <person name="Callol A."/>
            <person name="Pajuelo D."/>
            <person name="Ebbesson L."/>
            <person name="Teles M."/>
            <person name="MacKenzie S."/>
            <person name="Amaro C."/>
        </authorList>
    </citation>
    <scope>NUCLEOTIDE SEQUENCE</scope>
</reference>
<reference evidence="1" key="1">
    <citation type="submission" date="2014-11" db="EMBL/GenBank/DDBJ databases">
        <authorList>
            <person name="Amaro Gonzalez C."/>
        </authorList>
    </citation>
    <scope>NUCLEOTIDE SEQUENCE</scope>
</reference>
<organism evidence="1">
    <name type="scientific">Anguilla anguilla</name>
    <name type="common">European freshwater eel</name>
    <name type="synonym">Muraena anguilla</name>
    <dbReference type="NCBI Taxonomy" id="7936"/>
    <lineage>
        <taxon>Eukaryota</taxon>
        <taxon>Metazoa</taxon>
        <taxon>Chordata</taxon>
        <taxon>Craniata</taxon>
        <taxon>Vertebrata</taxon>
        <taxon>Euteleostomi</taxon>
        <taxon>Actinopterygii</taxon>
        <taxon>Neopterygii</taxon>
        <taxon>Teleostei</taxon>
        <taxon>Anguilliformes</taxon>
        <taxon>Anguillidae</taxon>
        <taxon>Anguilla</taxon>
    </lineage>
</organism>
<name>A0A0E9Q6E4_ANGAN</name>
<dbReference type="EMBL" id="GBXM01096283">
    <property type="protein sequence ID" value="JAH12294.1"/>
    <property type="molecule type" value="Transcribed_RNA"/>
</dbReference>
<accession>A0A0E9Q6E4</accession>
<protein>
    <submittedName>
        <fullName evidence="1">Uncharacterized protein</fullName>
    </submittedName>
</protein>